<dbReference type="Proteomes" id="UP000663838">
    <property type="component" value="Unassembled WGS sequence"/>
</dbReference>
<feature type="non-terminal residue" evidence="1">
    <location>
        <position position="53"/>
    </location>
</feature>
<dbReference type="EMBL" id="CAJOBS010000511">
    <property type="protein sequence ID" value="CAF4592713.1"/>
    <property type="molecule type" value="Genomic_DNA"/>
</dbReference>
<organism evidence="1 2">
    <name type="scientific">Rotaria socialis</name>
    <dbReference type="NCBI Taxonomy" id="392032"/>
    <lineage>
        <taxon>Eukaryota</taxon>
        <taxon>Metazoa</taxon>
        <taxon>Spiralia</taxon>
        <taxon>Gnathifera</taxon>
        <taxon>Rotifera</taxon>
        <taxon>Eurotatoria</taxon>
        <taxon>Bdelloidea</taxon>
        <taxon>Philodinida</taxon>
        <taxon>Philodinidae</taxon>
        <taxon>Rotaria</taxon>
    </lineage>
</organism>
<evidence type="ECO:0000313" key="2">
    <source>
        <dbReference type="Proteomes" id="UP000663838"/>
    </source>
</evidence>
<reference evidence="1" key="1">
    <citation type="submission" date="2021-02" db="EMBL/GenBank/DDBJ databases">
        <authorList>
            <person name="Nowell W R."/>
        </authorList>
    </citation>
    <scope>NUCLEOTIDE SEQUENCE</scope>
</reference>
<sequence>MLADRIGWPDCAGGGAEWIEVNWSTKSKLVTFEYGTLVNGIEDFIKSLRLLRE</sequence>
<evidence type="ECO:0000313" key="1">
    <source>
        <dbReference type="EMBL" id="CAF4592713.1"/>
    </source>
</evidence>
<name>A0A821BKM3_9BILA</name>
<protein>
    <submittedName>
        <fullName evidence="1">Uncharacterized protein</fullName>
    </submittedName>
</protein>
<dbReference type="AlphaFoldDB" id="A0A821BKM3"/>
<gene>
    <name evidence="1" type="ORF">TOA249_LOCUS10052</name>
</gene>
<comment type="caution">
    <text evidence="1">The sequence shown here is derived from an EMBL/GenBank/DDBJ whole genome shotgun (WGS) entry which is preliminary data.</text>
</comment>
<accession>A0A821BKM3</accession>
<proteinExistence type="predicted"/>